<accession>A0A0F9NCV2</accession>
<dbReference type="EMBL" id="LAZR01007228">
    <property type="protein sequence ID" value="KKM86600.1"/>
    <property type="molecule type" value="Genomic_DNA"/>
</dbReference>
<proteinExistence type="predicted"/>
<name>A0A0F9NCV2_9ZZZZ</name>
<organism evidence="1">
    <name type="scientific">marine sediment metagenome</name>
    <dbReference type="NCBI Taxonomy" id="412755"/>
    <lineage>
        <taxon>unclassified sequences</taxon>
        <taxon>metagenomes</taxon>
        <taxon>ecological metagenomes</taxon>
    </lineage>
</organism>
<reference evidence="1" key="1">
    <citation type="journal article" date="2015" name="Nature">
        <title>Complex archaea that bridge the gap between prokaryotes and eukaryotes.</title>
        <authorList>
            <person name="Spang A."/>
            <person name="Saw J.H."/>
            <person name="Jorgensen S.L."/>
            <person name="Zaremba-Niedzwiedzka K."/>
            <person name="Martijn J."/>
            <person name="Lind A.E."/>
            <person name="van Eijk R."/>
            <person name="Schleper C."/>
            <person name="Guy L."/>
            <person name="Ettema T.J."/>
        </authorList>
    </citation>
    <scope>NUCLEOTIDE SEQUENCE</scope>
</reference>
<sequence length="66" mass="7445">MTQQVAITLEAVGEQVTWELMKCEGVWYVWASHDQFKFSSSAMSLEYAVLKTAALVLKHGPGWVKK</sequence>
<gene>
    <name evidence="1" type="ORF">LCGC14_1277370</name>
</gene>
<dbReference type="AlphaFoldDB" id="A0A0F9NCV2"/>
<protein>
    <submittedName>
        <fullName evidence="1">Uncharacterized protein</fullName>
    </submittedName>
</protein>
<evidence type="ECO:0000313" key="1">
    <source>
        <dbReference type="EMBL" id="KKM86600.1"/>
    </source>
</evidence>
<comment type="caution">
    <text evidence="1">The sequence shown here is derived from an EMBL/GenBank/DDBJ whole genome shotgun (WGS) entry which is preliminary data.</text>
</comment>